<dbReference type="SUPFAM" id="SSF51905">
    <property type="entry name" value="FAD/NAD(P)-binding domain"/>
    <property type="match status" value="1"/>
</dbReference>
<dbReference type="InterPro" id="IPR012132">
    <property type="entry name" value="GMC_OxRdtase"/>
</dbReference>
<keyword evidence="3 6" id="KW-0285">Flavoprotein</keyword>
<dbReference type="PIRSF" id="PIRSF000137">
    <property type="entry name" value="Alcohol_oxidase"/>
    <property type="match status" value="1"/>
</dbReference>
<evidence type="ECO:0000313" key="9">
    <source>
        <dbReference type="EMBL" id="MCP3733017.1"/>
    </source>
</evidence>
<evidence type="ECO:0000256" key="6">
    <source>
        <dbReference type="RuleBase" id="RU003968"/>
    </source>
</evidence>
<comment type="cofactor">
    <cofactor evidence="1 5">
        <name>FAD</name>
        <dbReference type="ChEBI" id="CHEBI:57692"/>
    </cofactor>
</comment>
<evidence type="ECO:0000256" key="4">
    <source>
        <dbReference type="ARBA" id="ARBA00022827"/>
    </source>
</evidence>
<comment type="caution">
    <text evidence="9">The sequence shown here is derived from an EMBL/GenBank/DDBJ whole genome shotgun (WGS) entry which is preliminary data.</text>
</comment>
<dbReference type="Gene3D" id="3.30.410.40">
    <property type="match status" value="1"/>
</dbReference>
<proteinExistence type="inferred from homology"/>
<evidence type="ECO:0000256" key="1">
    <source>
        <dbReference type="ARBA" id="ARBA00001974"/>
    </source>
</evidence>
<dbReference type="PROSITE" id="PS00623">
    <property type="entry name" value="GMC_OXRED_1"/>
    <property type="match status" value="1"/>
</dbReference>
<dbReference type="InterPro" id="IPR007867">
    <property type="entry name" value="GMC_OxRtase_C"/>
</dbReference>
<dbReference type="EMBL" id="JAMLDX010000028">
    <property type="protein sequence ID" value="MCP3733017.1"/>
    <property type="molecule type" value="Genomic_DNA"/>
</dbReference>
<dbReference type="InterPro" id="IPR036188">
    <property type="entry name" value="FAD/NAD-bd_sf"/>
</dbReference>
<dbReference type="SUPFAM" id="SSF54373">
    <property type="entry name" value="FAD-linked reductases, C-terminal domain"/>
    <property type="match status" value="1"/>
</dbReference>
<dbReference type="PANTHER" id="PTHR11552">
    <property type="entry name" value="GLUCOSE-METHANOL-CHOLINE GMC OXIDOREDUCTASE"/>
    <property type="match status" value="1"/>
</dbReference>
<dbReference type="Pfam" id="PF05199">
    <property type="entry name" value="GMC_oxred_C"/>
    <property type="match status" value="1"/>
</dbReference>
<dbReference type="RefSeq" id="WP_254297053.1">
    <property type="nucleotide sequence ID" value="NZ_JAMLDX010000028.1"/>
</dbReference>
<dbReference type="Pfam" id="PF00732">
    <property type="entry name" value="GMC_oxred_N"/>
    <property type="match status" value="1"/>
</dbReference>
<keyword evidence="4 5" id="KW-0274">FAD</keyword>
<dbReference type="InterPro" id="IPR000172">
    <property type="entry name" value="GMC_OxRdtase_N"/>
</dbReference>
<name>A0A9X2KNP5_9SPHN</name>
<evidence type="ECO:0000256" key="5">
    <source>
        <dbReference type="PIRSR" id="PIRSR000137-2"/>
    </source>
</evidence>
<feature type="domain" description="Glucose-methanol-choline oxidoreductase N-terminal" evidence="8">
    <location>
        <begin position="251"/>
        <end position="265"/>
    </location>
</feature>
<feature type="binding site" evidence="5">
    <location>
        <begin position="89"/>
        <end position="92"/>
    </location>
    <ligand>
        <name>FAD</name>
        <dbReference type="ChEBI" id="CHEBI:57692"/>
    </ligand>
</feature>
<evidence type="ECO:0000256" key="2">
    <source>
        <dbReference type="ARBA" id="ARBA00010790"/>
    </source>
</evidence>
<feature type="domain" description="Glucose-methanol-choline oxidoreductase N-terminal" evidence="7">
    <location>
        <begin position="79"/>
        <end position="102"/>
    </location>
</feature>
<dbReference type="AlphaFoldDB" id="A0A9X2KNP5"/>
<evidence type="ECO:0000313" key="10">
    <source>
        <dbReference type="Proteomes" id="UP001139451"/>
    </source>
</evidence>
<comment type="similarity">
    <text evidence="2 6">Belongs to the GMC oxidoreductase family.</text>
</comment>
<dbReference type="PROSITE" id="PS00624">
    <property type="entry name" value="GMC_OXRED_2"/>
    <property type="match status" value="1"/>
</dbReference>
<gene>
    <name evidence="9" type="ORF">M9978_21625</name>
</gene>
<keyword evidence="10" id="KW-1185">Reference proteome</keyword>
<dbReference type="GO" id="GO:0050660">
    <property type="term" value="F:flavin adenine dinucleotide binding"/>
    <property type="evidence" value="ECO:0007669"/>
    <property type="project" value="InterPro"/>
</dbReference>
<dbReference type="Proteomes" id="UP001139451">
    <property type="component" value="Unassembled WGS sequence"/>
</dbReference>
<evidence type="ECO:0000256" key="3">
    <source>
        <dbReference type="ARBA" id="ARBA00022630"/>
    </source>
</evidence>
<dbReference type="PANTHER" id="PTHR11552:SF147">
    <property type="entry name" value="CHOLINE DEHYDROGENASE, MITOCHONDRIAL"/>
    <property type="match status" value="1"/>
</dbReference>
<sequence length="526" mass="56892">MTDFDYIIVGAGSAGCVLANRLSENPGSKVLLLEEGPEDDSLLVRMPKGNGKTLQSPKYTAYHPTIRHTAAGQEIWVRGKLLGGSGSVNGMVWVRGQPEDYDHIAALGNAGWAWADMAPYFKKLEDHALGESATRGTGGPIKVTVHPPSPLGDAFIEAGAAMGLARKTDLNVPDQEGIGYLSMNIDARGQRCSAARGFLKPARHRPNLKVVTGVRIDRLLIEGRRAVGVAGIRGGQPVEYRARGEVILSAGTLATPRILQLSGIGPAEHLAACGVPVVLDAPDVGQNLREHFLLMLNYRLKDWAHSQNRCFSGLGLVRSVAEYLLLRRGPLSNSSYSAGAFVRSDAGAQRPDGQLMFVPWTRDWATKKFGDYPGMNVFSYQLRPESKGSVSIEAADPAQPLRIAPNYLATQHDRDVSVALTRYLRRLMASPPIAGLVAGETEETSWAQTEEEILQLFAQRGASGYHNCGTVAMGAVLDERLRVRGLDGLRVMDLSILPEPLSGNTNAPVMAMAWRAADLFIEDARR</sequence>
<evidence type="ECO:0000259" key="7">
    <source>
        <dbReference type="PROSITE" id="PS00623"/>
    </source>
</evidence>
<evidence type="ECO:0000259" key="8">
    <source>
        <dbReference type="PROSITE" id="PS00624"/>
    </source>
</evidence>
<reference evidence="9" key="1">
    <citation type="submission" date="2022-05" db="EMBL/GenBank/DDBJ databases">
        <title>Sphingomonas sp. strain MG17 Genome sequencing and assembly.</title>
        <authorList>
            <person name="Kim I."/>
        </authorList>
    </citation>
    <scope>NUCLEOTIDE SEQUENCE</scope>
    <source>
        <strain evidence="9">MG17</strain>
    </source>
</reference>
<dbReference type="GO" id="GO:0016614">
    <property type="term" value="F:oxidoreductase activity, acting on CH-OH group of donors"/>
    <property type="evidence" value="ECO:0007669"/>
    <property type="project" value="InterPro"/>
</dbReference>
<dbReference type="Gene3D" id="3.50.50.60">
    <property type="entry name" value="FAD/NAD(P)-binding domain"/>
    <property type="match status" value="1"/>
</dbReference>
<accession>A0A9X2KNP5</accession>
<organism evidence="9 10">
    <name type="scientific">Sphingomonas tagetis</name>
    <dbReference type="NCBI Taxonomy" id="2949092"/>
    <lineage>
        <taxon>Bacteria</taxon>
        <taxon>Pseudomonadati</taxon>
        <taxon>Pseudomonadota</taxon>
        <taxon>Alphaproteobacteria</taxon>
        <taxon>Sphingomonadales</taxon>
        <taxon>Sphingomonadaceae</taxon>
        <taxon>Sphingomonas</taxon>
    </lineage>
</organism>
<protein>
    <submittedName>
        <fullName evidence="9">GMC family oxidoreductase N-terminal domain-containing protein</fullName>
    </submittedName>
</protein>